<evidence type="ECO:0000256" key="12">
    <source>
        <dbReference type="PIRSR" id="PIRSR627057-2"/>
    </source>
</evidence>
<dbReference type="Pfam" id="PF01435">
    <property type="entry name" value="Peptidase_M48"/>
    <property type="match status" value="1"/>
</dbReference>
<dbReference type="InterPro" id="IPR001915">
    <property type="entry name" value="Peptidase_M48"/>
</dbReference>
<dbReference type="InterPro" id="IPR027057">
    <property type="entry name" value="CAXX_Prtase_1"/>
</dbReference>
<dbReference type="RefSeq" id="WP_100151544.1">
    <property type="nucleotide sequence ID" value="NZ_MEIK01000029.1"/>
</dbReference>
<evidence type="ECO:0000256" key="10">
    <source>
        <dbReference type="ARBA" id="ARBA00023136"/>
    </source>
</evidence>
<keyword evidence="4 12" id="KW-0479">Metal-binding</keyword>
<keyword evidence="8 14" id="KW-1133">Transmembrane helix</keyword>
<evidence type="ECO:0000313" key="18">
    <source>
        <dbReference type="Proteomes" id="UP000230202"/>
    </source>
</evidence>
<dbReference type="PANTHER" id="PTHR10120">
    <property type="entry name" value="CAAX PRENYL PROTEASE 1"/>
    <property type="match status" value="1"/>
</dbReference>
<dbReference type="GO" id="GO:0071586">
    <property type="term" value="P:CAAX-box protein processing"/>
    <property type="evidence" value="ECO:0007669"/>
    <property type="project" value="InterPro"/>
</dbReference>
<evidence type="ECO:0000256" key="6">
    <source>
        <dbReference type="ARBA" id="ARBA00022824"/>
    </source>
</evidence>
<dbReference type="InterPro" id="IPR032456">
    <property type="entry name" value="Peptidase_M48_N"/>
</dbReference>
<accession>A0A2N9X9E1</accession>
<feature type="binding site" evidence="12">
    <location>
        <position position="367"/>
    </location>
    <ligand>
        <name>Zn(2+)</name>
        <dbReference type="ChEBI" id="CHEBI:29105"/>
        <note>catalytic</note>
    </ligand>
</feature>
<dbReference type="FunFam" id="3.30.2010.10:FF:000002">
    <property type="entry name" value="CAAX prenyl protease"/>
    <property type="match status" value="1"/>
</dbReference>
<evidence type="ECO:0000256" key="3">
    <source>
        <dbReference type="ARBA" id="ARBA00022692"/>
    </source>
</evidence>
<dbReference type="GO" id="GO:0004222">
    <property type="term" value="F:metalloendopeptidase activity"/>
    <property type="evidence" value="ECO:0007669"/>
    <property type="project" value="InterPro"/>
</dbReference>
<keyword evidence="9 13" id="KW-0482">Metalloprotease</keyword>
<dbReference type="Pfam" id="PF16491">
    <property type="entry name" value="Peptidase_M48_N"/>
    <property type="match status" value="1"/>
</dbReference>
<dbReference type="AlphaFoldDB" id="A0A2N9X9E1"/>
<evidence type="ECO:0000256" key="9">
    <source>
        <dbReference type="ARBA" id="ARBA00023049"/>
    </source>
</evidence>
<keyword evidence="2 13" id="KW-0645">Protease</keyword>
<proteinExistence type="inferred from homology"/>
<feature type="transmembrane region" description="Helical" evidence="14">
    <location>
        <begin position="74"/>
        <end position="93"/>
    </location>
</feature>
<organism evidence="17 18">
    <name type="scientific">Snodgrassella alvi</name>
    <dbReference type="NCBI Taxonomy" id="1196083"/>
    <lineage>
        <taxon>Bacteria</taxon>
        <taxon>Pseudomonadati</taxon>
        <taxon>Pseudomonadota</taxon>
        <taxon>Betaproteobacteria</taxon>
        <taxon>Neisseriales</taxon>
        <taxon>Neisseriaceae</taxon>
        <taxon>Snodgrassella</taxon>
    </lineage>
</organism>
<evidence type="ECO:0000256" key="2">
    <source>
        <dbReference type="ARBA" id="ARBA00022670"/>
    </source>
</evidence>
<dbReference type="Gene3D" id="3.30.2010.10">
    <property type="entry name" value="Metalloproteases ('zincins'), catalytic domain"/>
    <property type="match status" value="1"/>
</dbReference>
<feature type="domain" description="Peptidase M48" evidence="15">
    <location>
        <begin position="220"/>
        <end position="423"/>
    </location>
</feature>
<dbReference type="EMBL" id="MEIL01000016">
    <property type="protein sequence ID" value="PIT41463.1"/>
    <property type="molecule type" value="Genomic_DNA"/>
</dbReference>
<keyword evidence="18" id="KW-1185">Reference proteome</keyword>
<evidence type="ECO:0000259" key="16">
    <source>
        <dbReference type="Pfam" id="PF16491"/>
    </source>
</evidence>
<feature type="transmembrane region" description="Helical" evidence="14">
    <location>
        <begin position="186"/>
        <end position="206"/>
    </location>
</feature>
<feature type="binding site" evidence="12">
    <location>
        <position position="293"/>
    </location>
    <ligand>
        <name>Zn(2+)</name>
        <dbReference type="ChEBI" id="CHEBI:29105"/>
        <note>catalytic</note>
    </ligand>
</feature>
<reference evidence="17" key="1">
    <citation type="journal article" date="2017" name="MBio">
        <title>Type VI secretion-mediated competition in the bee gut microbiome.</title>
        <authorList>
            <person name="Steele M.I."/>
            <person name="Kwong W.K."/>
            <person name="Powell J.E."/>
            <person name="Whiteley M."/>
            <person name="Moran N.A."/>
        </authorList>
    </citation>
    <scope>NUCLEOTIDE SEQUENCE [LARGE SCALE GENOMIC DNA]</scope>
    <source>
        <strain evidence="17">WkB273</strain>
    </source>
</reference>
<keyword evidence="7 12" id="KW-0862">Zinc</keyword>
<keyword evidence="5 13" id="KW-0378">Hydrolase</keyword>
<keyword evidence="6" id="KW-0256">Endoplasmic reticulum</keyword>
<gene>
    <name evidence="17" type="ORF">BHC54_01580</name>
</gene>
<feature type="active site" description="Proton donor" evidence="11">
    <location>
        <position position="371"/>
    </location>
</feature>
<feature type="transmembrane region" description="Helical" evidence="14">
    <location>
        <begin position="105"/>
        <end position="129"/>
    </location>
</feature>
<evidence type="ECO:0000256" key="4">
    <source>
        <dbReference type="ARBA" id="ARBA00022723"/>
    </source>
</evidence>
<sequence>MAFYLSAQTVYLLFLLFFVSTTCGQLYLSIRQSKAVLAHRSRVPAAFLANVSLDEHQKAADYTLAKQRLARYEILFQALLLLVFTLGGGLDLLARLSQKWTHHDIVQGILLIGLFALVNMVLGWPLAWYRSFCLEAKFGFNKMTLATFIADQFKGCLLAIIVGLPLLYIILLIMQILIAANWFGGAWWLVVWLVWVSFSLLLMWAFPKWIAPLFNKFEPLQDDVMRARIENLLQRTGFHSDGIFVMDGSKRSGHGNAYFTGLGKHKRIVFFDTLLKDMQVNEVEAVLAHELGHFAHKHVFKQMIVTFILALIVFAVLGWLLPQAGFYLGLGVHEPSHAMALLLFMLVLPLFTFPFSPLASVLSRKNEFEADRFAAKYAHAEDLIQALTKLYRSNAASLVSDIWYSRFYDSHPGARERIAALQTAIKAH</sequence>
<feature type="binding site" evidence="12">
    <location>
        <position position="289"/>
    </location>
    <ligand>
        <name>Zn(2+)</name>
        <dbReference type="ChEBI" id="CHEBI:29105"/>
        <note>catalytic</note>
    </ligand>
</feature>
<evidence type="ECO:0000256" key="7">
    <source>
        <dbReference type="ARBA" id="ARBA00022833"/>
    </source>
</evidence>
<name>A0A2N9X9E1_9NEIS</name>
<feature type="active site" evidence="11">
    <location>
        <position position="290"/>
    </location>
</feature>
<feature type="transmembrane region" description="Helical" evidence="14">
    <location>
        <begin position="157"/>
        <end position="180"/>
    </location>
</feature>
<comment type="similarity">
    <text evidence="13">Belongs to the peptidase M48 family.</text>
</comment>
<dbReference type="Proteomes" id="UP000230202">
    <property type="component" value="Unassembled WGS sequence"/>
</dbReference>
<evidence type="ECO:0000256" key="8">
    <source>
        <dbReference type="ARBA" id="ARBA00022989"/>
    </source>
</evidence>
<feature type="transmembrane region" description="Helical" evidence="14">
    <location>
        <begin position="12"/>
        <end position="30"/>
    </location>
</feature>
<evidence type="ECO:0000256" key="5">
    <source>
        <dbReference type="ARBA" id="ARBA00022801"/>
    </source>
</evidence>
<comment type="caution">
    <text evidence="17">The sequence shown here is derived from an EMBL/GenBank/DDBJ whole genome shotgun (WGS) entry which is preliminary data.</text>
</comment>
<feature type="transmembrane region" description="Helical" evidence="14">
    <location>
        <begin position="341"/>
        <end position="362"/>
    </location>
</feature>
<feature type="domain" description="CAAX prenyl protease 1 N-terminal" evidence="16">
    <location>
        <begin position="34"/>
        <end position="216"/>
    </location>
</feature>
<evidence type="ECO:0000313" key="17">
    <source>
        <dbReference type="EMBL" id="PIT41463.1"/>
    </source>
</evidence>
<protein>
    <submittedName>
        <fullName evidence="17">Peptidase M48</fullName>
    </submittedName>
</protein>
<evidence type="ECO:0000256" key="1">
    <source>
        <dbReference type="ARBA" id="ARBA00004477"/>
    </source>
</evidence>
<evidence type="ECO:0000256" key="13">
    <source>
        <dbReference type="RuleBase" id="RU003983"/>
    </source>
</evidence>
<evidence type="ECO:0000259" key="15">
    <source>
        <dbReference type="Pfam" id="PF01435"/>
    </source>
</evidence>
<keyword evidence="10 14" id="KW-0472">Membrane</keyword>
<dbReference type="GO" id="GO:0046872">
    <property type="term" value="F:metal ion binding"/>
    <property type="evidence" value="ECO:0007669"/>
    <property type="project" value="UniProtKB-KW"/>
</dbReference>
<dbReference type="CDD" id="cd07343">
    <property type="entry name" value="M48A_Zmpste24p_like"/>
    <property type="match status" value="1"/>
</dbReference>
<evidence type="ECO:0000256" key="14">
    <source>
        <dbReference type="SAM" id="Phobius"/>
    </source>
</evidence>
<evidence type="ECO:0000256" key="11">
    <source>
        <dbReference type="PIRSR" id="PIRSR627057-1"/>
    </source>
</evidence>
<comment type="subcellular location">
    <subcellularLocation>
        <location evidence="1">Endoplasmic reticulum membrane</location>
        <topology evidence="1">Multi-pass membrane protein</topology>
    </subcellularLocation>
</comment>
<keyword evidence="3 14" id="KW-0812">Transmembrane</keyword>
<feature type="transmembrane region" description="Helical" evidence="14">
    <location>
        <begin position="303"/>
        <end position="321"/>
    </location>
</feature>
<comment type="cofactor">
    <cofactor evidence="12 13">
        <name>Zn(2+)</name>
        <dbReference type="ChEBI" id="CHEBI:29105"/>
    </cofactor>
    <text evidence="12 13">Binds 1 zinc ion per subunit.</text>
</comment>